<dbReference type="GO" id="GO:0004176">
    <property type="term" value="F:ATP-dependent peptidase activity"/>
    <property type="evidence" value="ECO:0007669"/>
    <property type="project" value="UniProtKB-UniRule"/>
</dbReference>
<dbReference type="Pfam" id="PF05362">
    <property type="entry name" value="Lon_C"/>
    <property type="match status" value="1"/>
</dbReference>
<dbReference type="SUPFAM" id="SSF54211">
    <property type="entry name" value="Ribosomal protein S5 domain 2-like"/>
    <property type="match status" value="1"/>
</dbReference>
<dbReference type="Proteomes" id="UP001144204">
    <property type="component" value="Unassembled WGS sequence"/>
</dbReference>
<feature type="active site" evidence="1">
    <location>
        <position position="279"/>
    </location>
</feature>
<comment type="similarity">
    <text evidence="1">Belongs to the peptidase S16 family.</text>
</comment>
<feature type="domain" description="Lon proteolytic" evidence="2">
    <location>
        <begin position="229"/>
        <end position="345"/>
    </location>
</feature>
<comment type="catalytic activity">
    <reaction evidence="1">
        <text>Hydrolysis of proteins in presence of ATP.</text>
        <dbReference type="EC" id="3.4.21.53"/>
    </reaction>
</comment>
<dbReference type="PANTHER" id="PTHR10046">
    <property type="entry name" value="ATP DEPENDENT LON PROTEASE FAMILY MEMBER"/>
    <property type="match status" value="1"/>
</dbReference>
<comment type="caution">
    <text evidence="3">The sequence shown here is derived from an EMBL/GenBank/DDBJ whole genome shotgun (WGS) entry which is preliminary data.</text>
</comment>
<dbReference type="EC" id="3.4.21.53" evidence="1"/>
<dbReference type="NCBIfam" id="NF041438">
    <property type="entry name" value="SepM_fam_S16"/>
    <property type="match status" value="1"/>
</dbReference>
<evidence type="ECO:0000256" key="1">
    <source>
        <dbReference type="PROSITE-ProRule" id="PRU01122"/>
    </source>
</evidence>
<organism evidence="3 4">
    <name type="scientific">Philodulcilactobacillus myokoensis</name>
    <dbReference type="NCBI Taxonomy" id="2929573"/>
    <lineage>
        <taxon>Bacteria</taxon>
        <taxon>Bacillati</taxon>
        <taxon>Bacillota</taxon>
        <taxon>Bacilli</taxon>
        <taxon>Lactobacillales</taxon>
        <taxon>Lactobacillaceae</taxon>
        <taxon>Philodulcilactobacillus</taxon>
    </lineage>
</organism>
<gene>
    <name evidence="3" type="primary">lon</name>
    <name evidence="3" type="ORF">WR164_09710</name>
</gene>
<dbReference type="AlphaFoldDB" id="A0A9W6B182"/>
<dbReference type="EMBL" id="BRPL01000002">
    <property type="protein sequence ID" value="GLB46992.1"/>
    <property type="molecule type" value="Genomic_DNA"/>
</dbReference>
<dbReference type="GO" id="GO:0030163">
    <property type="term" value="P:protein catabolic process"/>
    <property type="evidence" value="ECO:0007669"/>
    <property type="project" value="InterPro"/>
</dbReference>
<dbReference type="PROSITE" id="PS51786">
    <property type="entry name" value="LON_PROTEOLYTIC"/>
    <property type="match status" value="1"/>
</dbReference>
<dbReference type="InterPro" id="IPR036034">
    <property type="entry name" value="PDZ_sf"/>
</dbReference>
<dbReference type="InterPro" id="IPR014721">
    <property type="entry name" value="Ribsml_uS5_D2-typ_fold_subgr"/>
</dbReference>
<proteinExistence type="inferred from homology"/>
<dbReference type="SUPFAM" id="SSF50156">
    <property type="entry name" value="PDZ domain-like"/>
    <property type="match status" value="1"/>
</dbReference>
<dbReference type="InterPro" id="IPR027065">
    <property type="entry name" value="Lon_Prtase"/>
</dbReference>
<dbReference type="InterPro" id="IPR001478">
    <property type="entry name" value="PDZ"/>
</dbReference>
<protein>
    <recommendedName>
        <fullName evidence="1">endopeptidase La</fullName>
        <ecNumber evidence="1">3.4.21.53</ecNumber>
    </recommendedName>
</protein>
<dbReference type="GO" id="GO:0004252">
    <property type="term" value="F:serine-type endopeptidase activity"/>
    <property type="evidence" value="ECO:0007669"/>
    <property type="project" value="UniProtKB-UniRule"/>
</dbReference>
<keyword evidence="1" id="KW-0378">Hydrolase</keyword>
<keyword evidence="1" id="KW-0645">Protease</keyword>
<accession>A0A9W6B182</accession>
<evidence type="ECO:0000313" key="4">
    <source>
        <dbReference type="Proteomes" id="UP001144204"/>
    </source>
</evidence>
<reference evidence="3" key="2">
    <citation type="journal article" date="2023" name="PLoS ONE">
        <title>Philodulcilactobacillus myokoensis gen. nov., sp. nov., a fructophilic, acidophilic, and agar-phobic lactic acid bacterium isolated from fermented vegetable extracts.</title>
        <authorList>
            <person name="Kouya T."/>
            <person name="Ishiyama Y."/>
            <person name="Ohashi S."/>
            <person name="Kumakubo R."/>
            <person name="Yamazaki T."/>
            <person name="Otaki T."/>
        </authorList>
    </citation>
    <scope>NUCLEOTIDE SEQUENCE</scope>
    <source>
        <strain evidence="3">WR16-4</strain>
    </source>
</reference>
<sequence>MKLKKYRKYVVFAIVALCILIGFDFPLSAYIEGPGDATNLKPIVNIKGHPDRYSGKFMLMSVNISRATPFRYLYAKMLPYYSIESPNDVTGGTNNNDFNRVQSFYMKSAINEAIYTGYKNAHQQVTNYYRGIYVINVLNNSKFKHHLNIGDTILKVNGHHFSSALGYQNYIERHQIGTKIAITYLHHGRVQTVSEPLTKLYGKKAGIGIELTDDVDTHTKIPIKVDPGQIGGPSGGLMFSLQIYGQLTGKNIRRNQNIAGTGTINADGQVGEIGGIDKKIIAAKRKNAKIFLSPYIKPTRSDLSEEPGHITNYQLAVKTAKKYAPKMKVIPVQTFQEALSAIKKY</sequence>
<dbReference type="InterPro" id="IPR008269">
    <property type="entry name" value="Lon_proteolytic"/>
</dbReference>
<evidence type="ECO:0000259" key="2">
    <source>
        <dbReference type="PROSITE" id="PS51786"/>
    </source>
</evidence>
<dbReference type="RefSeq" id="WP_286136453.1">
    <property type="nucleotide sequence ID" value="NZ_BRPL01000002.1"/>
</dbReference>
<dbReference type="InterPro" id="IPR020568">
    <property type="entry name" value="Ribosomal_Su5_D2-typ_SF"/>
</dbReference>
<reference evidence="3" key="1">
    <citation type="submission" date="2022-07" db="EMBL/GenBank/DDBJ databases">
        <authorList>
            <person name="Kouya T."/>
            <person name="Ishiyama Y."/>
        </authorList>
    </citation>
    <scope>NUCLEOTIDE SEQUENCE</scope>
    <source>
        <strain evidence="3">WR16-4</strain>
    </source>
</reference>
<keyword evidence="4" id="KW-1185">Reference proteome</keyword>
<feature type="active site" evidence="1">
    <location>
        <position position="234"/>
    </location>
</feature>
<dbReference type="Gene3D" id="3.30.230.10">
    <property type="match status" value="1"/>
</dbReference>
<keyword evidence="1" id="KW-0720">Serine protease</keyword>
<dbReference type="Pfam" id="PF13180">
    <property type="entry name" value="PDZ_2"/>
    <property type="match status" value="1"/>
</dbReference>
<dbReference type="GO" id="GO:0006508">
    <property type="term" value="P:proteolysis"/>
    <property type="evidence" value="ECO:0007669"/>
    <property type="project" value="UniProtKB-KW"/>
</dbReference>
<dbReference type="GO" id="GO:0005524">
    <property type="term" value="F:ATP binding"/>
    <property type="evidence" value="ECO:0007669"/>
    <property type="project" value="InterPro"/>
</dbReference>
<evidence type="ECO:0000313" key="3">
    <source>
        <dbReference type="EMBL" id="GLB46992.1"/>
    </source>
</evidence>
<name>A0A9W6B182_9LACO</name>